<sequence length="264" mass="29769">MKLNKKRVLSFSLALLLSVGPMTSNLFAQSSDQNTKKEEINDVKIADKKVTEKADIKQVKNALNALKDAENKLKVTNISKLKAEILKDKEVRANKYFNKATQKDKANYENALAAAKSISTDEKASEEQIANAIFGLEDAQKSLSNDYAGLILRRISYENELRNSKSYKNADKKLSSNWESALAATKSVAKDKIASKSQRQNAYYDLLEAEEKINVRDIFDLKEMIKEENKIRNSNEYKNVDKKLSSNWENALAAAKATVDDYEI</sequence>
<dbReference type="Proteomes" id="UP000255517">
    <property type="component" value="Unassembled WGS sequence"/>
</dbReference>
<evidence type="ECO:0000313" key="4">
    <source>
        <dbReference type="Proteomes" id="UP000255517"/>
    </source>
</evidence>
<feature type="coiled-coil region" evidence="1">
    <location>
        <begin position="49"/>
        <end position="118"/>
    </location>
</feature>
<dbReference type="Pfam" id="PF07554">
    <property type="entry name" value="FIVAR"/>
    <property type="match status" value="2"/>
</dbReference>
<feature type="signal peptide" evidence="2">
    <location>
        <begin position="1"/>
        <end position="28"/>
    </location>
</feature>
<accession>A0A379C6B3</accession>
<evidence type="ECO:0000256" key="2">
    <source>
        <dbReference type="SAM" id="SignalP"/>
    </source>
</evidence>
<organism evidence="3 4">
    <name type="scientific">Peptoniphilus lacrimalis</name>
    <dbReference type="NCBI Taxonomy" id="33031"/>
    <lineage>
        <taxon>Bacteria</taxon>
        <taxon>Bacillati</taxon>
        <taxon>Bacillota</taxon>
        <taxon>Tissierellia</taxon>
        <taxon>Tissierellales</taxon>
        <taxon>Peptoniphilaceae</taxon>
        <taxon>Peptoniphilus</taxon>
    </lineage>
</organism>
<dbReference type="STRING" id="1122949.GCA_000378725_01368"/>
<dbReference type="AlphaFoldDB" id="A0A379C6B3"/>
<dbReference type="RefSeq" id="WP_009345722.1">
    <property type="nucleotide sequence ID" value="NZ_CP165621.1"/>
</dbReference>
<dbReference type="Gene3D" id="1.20.5.420">
    <property type="entry name" value="Immunoglobulin FC, subunit C"/>
    <property type="match status" value="1"/>
</dbReference>
<evidence type="ECO:0000313" key="3">
    <source>
        <dbReference type="EMBL" id="SUB57783.1"/>
    </source>
</evidence>
<protein>
    <submittedName>
        <fullName evidence="3">Uncharacterized protein</fullName>
    </submittedName>
</protein>
<dbReference type="EMBL" id="UGSZ01000001">
    <property type="protein sequence ID" value="SUB57783.1"/>
    <property type="molecule type" value="Genomic_DNA"/>
</dbReference>
<keyword evidence="1" id="KW-0175">Coiled coil</keyword>
<proteinExistence type="predicted"/>
<keyword evidence="2" id="KW-0732">Signal</keyword>
<evidence type="ECO:0000256" key="1">
    <source>
        <dbReference type="SAM" id="Coils"/>
    </source>
</evidence>
<gene>
    <name evidence="3" type="ORF">NCTC13149_01640</name>
</gene>
<feature type="chain" id="PRO_5016846108" evidence="2">
    <location>
        <begin position="29"/>
        <end position="264"/>
    </location>
</feature>
<name>A0A379C6B3_9FIRM</name>
<reference evidence="3 4" key="1">
    <citation type="submission" date="2018-06" db="EMBL/GenBank/DDBJ databases">
        <authorList>
            <consortium name="Pathogen Informatics"/>
            <person name="Doyle S."/>
        </authorList>
    </citation>
    <scope>NUCLEOTIDE SEQUENCE [LARGE SCALE GENOMIC DNA]</scope>
    <source>
        <strain evidence="3 4">NCTC13149</strain>
    </source>
</reference>